<keyword evidence="16" id="KW-1185">Reference proteome</keyword>
<dbReference type="Gene3D" id="1.10.730.10">
    <property type="entry name" value="Isoleucyl-tRNA Synthetase, Domain 1"/>
    <property type="match status" value="1"/>
</dbReference>
<dbReference type="InterPro" id="IPR001412">
    <property type="entry name" value="aa-tRNA-synth_I_CS"/>
</dbReference>
<feature type="short sequence motif" description="'HIGH' region" evidence="11">
    <location>
        <begin position="132"/>
        <end position="142"/>
    </location>
</feature>
<dbReference type="InterPro" id="IPR001278">
    <property type="entry name" value="Arg-tRNA-ligase"/>
</dbReference>
<dbReference type="FunFam" id="3.30.1360.70:FF:000003">
    <property type="entry name" value="Arginine--tRNA ligase"/>
    <property type="match status" value="1"/>
</dbReference>
<dbReference type="AlphaFoldDB" id="A0A1L8CVI2"/>
<evidence type="ECO:0000313" key="16">
    <source>
        <dbReference type="Proteomes" id="UP000187485"/>
    </source>
</evidence>
<name>A0A1L8CVI2_9THEO</name>
<dbReference type="InterPro" id="IPR014729">
    <property type="entry name" value="Rossmann-like_a/b/a_fold"/>
</dbReference>
<evidence type="ECO:0000256" key="1">
    <source>
        <dbReference type="ARBA" id="ARBA00004496"/>
    </source>
</evidence>
<evidence type="ECO:0000256" key="12">
    <source>
        <dbReference type="RuleBase" id="RU363038"/>
    </source>
</evidence>
<dbReference type="InterPro" id="IPR009080">
    <property type="entry name" value="tRNAsynth_Ia_anticodon-bd"/>
</dbReference>
<keyword evidence="5 11" id="KW-0436">Ligase</keyword>
<evidence type="ECO:0000259" key="13">
    <source>
        <dbReference type="SMART" id="SM00836"/>
    </source>
</evidence>
<evidence type="ECO:0000256" key="6">
    <source>
        <dbReference type="ARBA" id="ARBA00022741"/>
    </source>
</evidence>
<evidence type="ECO:0000256" key="5">
    <source>
        <dbReference type="ARBA" id="ARBA00022598"/>
    </source>
</evidence>
<comment type="catalytic activity">
    <reaction evidence="10 11">
        <text>tRNA(Arg) + L-arginine + ATP = L-arginyl-tRNA(Arg) + AMP + diphosphate</text>
        <dbReference type="Rhea" id="RHEA:20301"/>
        <dbReference type="Rhea" id="RHEA-COMP:9658"/>
        <dbReference type="Rhea" id="RHEA-COMP:9673"/>
        <dbReference type="ChEBI" id="CHEBI:30616"/>
        <dbReference type="ChEBI" id="CHEBI:32682"/>
        <dbReference type="ChEBI" id="CHEBI:33019"/>
        <dbReference type="ChEBI" id="CHEBI:78442"/>
        <dbReference type="ChEBI" id="CHEBI:78513"/>
        <dbReference type="ChEBI" id="CHEBI:456215"/>
        <dbReference type="EC" id="6.1.1.19"/>
    </reaction>
</comment>
<dbReference type="Gene3D" id="3.30.1360.70">
    <property type="entry name" value="Arginyl tRNA synthetase N-terminal domain"/>
    <property type="match status" value="1"/>
</dbReference>
<comment type="similarity">
    <text evidence="2 11 12">Belongs to the class-I aminoacyl-tRNA synthetase family.</text>
</comment>
<protein>
    <recommendedName>
        <fullName evidence="11">Arginine--tRNA ligase</fullName>
        <ecNumber evidence="11">6.1.1.19</ecNumber>
    </recommendedName>
    <alternativeName>
        <fullName evidence="11">Arginyl-tRNA synthetase</fullName>
        <shortName evidence="11">ArgRS</shortName>
    </alternativeName>
</protein>
<dbReference type="PANTHER" id="PTHR11956">
    <property type="entry name" value="ARGINYL-TRNA SYNTHETASE"/>
    <property type="match status" value="1"/>
</dbReference>
<dbReference type="InterPro" id="IPR035684">
    <property type="entry name" value="ArgRS_core"/>
</dbReference>
<dbReference type="InterPro" id="IPR036695">
    <property type="entry name" value="Arg-tRNA-synth_N_sf"/>
</dbReference>
<dbReference type="EC" id="6.1.1.19" evidence="11"/>
<dbReference type="Pfam" id="PF05746">
    <property type="entry name" value="DALR_1"/>
    <property type="match status" value="1"/>
</dbReference>
<dbReference type="PROSITE" id="PS00178">
    <property type="entry name" value="AA_TRNA_LIGASE_I"/>
    <property type="match status" value="1"/>
</dbReference>
<dbReference type="InterPro" id="IPR005148">
    <property type="entry name" value="Arg-tRNA-synth_N"/>
</dbReference>
<proteinExistence type="inferred from homology"/>
<dbReference type="NCBIfam" id="TIGR00456">
    <property type="entry name" value="argS"/>
    <property type="match status" value="1"/>
</dbReference>
<dbReference type="SUPFAM" id="SSF52374">
    <property type="entry name" value="Nucleotidylyl transferase"/>
    <property type="match status" value="1"/>
</dbReference>
<evidence type="ECO:0000256" key="4">
    <source>
        <dbReference type="ARBA" id="ARBA00022490"/>
    </source>
</evidence>
<keyword evidence="7 11" id="KW-0067">ATP-binding</keyword>
<dbReference type="OrthoDB" id="9805987at2"/>
<dbReference type="HAMAP" id="MF_00123">
    <property type="entry name" value="Arg_tRNA_synth"/>
    <property type="match status" value="1"/>
</dbReference>
<evidence type="ECO:0000256" key="2">
    <source>
        <dbReference type="ARBA" id="ARBA00005594"/>
    </source>
</evidence>
<dbReference type="FunFam" id="3.40.50.620:FF:000062">
    <property type="entry name" value="Arginine--tRNA ligase"/>
    <property type="match status" value="1"/>
</dbReference>
<dbReference type="SMART" id="SM01016">
    <property type="entry name" value="Arg_tRNA_synt_N"/>
    <property type="match status" value="1"/>
</dbReference>
<accession>A0A1L8CVI2</accession>
<reference evidence="16" key="1">
    <citation type="submission" date="2016-12" db="EMBL/GenBank/DDBJ databases">
        <title>Draft Genome Sequences od Carboxydothermus pertinax and islandicus, Hydrogenogenic Carboxydotrophic Bacteria.</title>
        <authorList>
            <person name="Fukuyama Y."/>
            <person name="Ohmae K."/>
            <person name="Yoneda Y."/>
            <person name="Yoshida T."/>
            <person name="Sako Y."/>
        </authorList>
    </citation>
    <scope>NUCLEOTIDE SEQUENCE [LARGE SCALE GENOMIC DNA]</scope>
    <source>
        <strain evidence="16">Ug1</strain>
    </source>
</reference>
<dbReference type="Proteomes" id="UP000187485">
    <property type="component" value="Unassembled WGS sequence"/>
</dbReference>
<keyword evidence="6 11" id="KW-0547">Nucleotide-binding</keyword>
<dbReference type="EMBL" id="BDJK01000020">
    <property type="protein sequence ID" value="GAV22859.1"/>
    <property type="molecule type" value="Genomic_DNA"/>
</dbReference>
<dbReference type="SUPFAM" id="SSF47323">
    <property type="entry name" value="Anticodon-binding domain of a subclass of class I aminoacyl-tRNA synthetases"/>
    <property type="match status" value="1"/>
</dbReference>
<evidence type="ECO:0000256" key="11">
    <source>
        <dbReference type="HAMAP-Rule" id="MF_00123"/>
    </source>
</evidence>
<keyword evidence="8 11" id="KW-0648">Protein biosynthesis</keyword>
<evidence type="ECO:0000256" key="9">
    <source>
        <dbReference type="ARBA" id="ARBA00023146"/>
    </source>
</evidence>
<dbReference type="Pfam" id="PF03485">
    <property type="entry name" value="Arg_tRNA_synt_N"/>
    <property type="match status" value="1"/>
</dbReference>
<evidence type="ECO:0000256" key="10">
    <source>
        <dbReference type="ARBA" id="ARBA00049339"/>
    </source>
</evidence>
<evidence type="ECO:0000256" key="8">
    <source>
        <dbReference type="ARBA" id="ARBA00022917"/>
    </source>
</evidence>
<dbReference type="Pfam" id="PF00750">
    <property type="entry name" value="tRNA-synt_1d"/>
    <property type="match status" value="1"/>
</dbReference>
<dbReference type="PANTHER" id="PTHR11956:SF5">
    <property type="entry name" value="ARGININE--TRNA LIGASE, CYTOPLASMIC"/>
    <property type="match status" value="1"/>
</dbReference>
<dbReference type="GO" id="GO:0005737">
    <property type="term" value="C:cytoplasm"/>
    <property type="evidence" value="ECO:0007669"/>
    <property type="project" value="UniProtKB-SubCell"/>
</dbReference>
<dbReference type="GO" id="GO:0006420">
    <property type="term" value="P:arginyl-tRNA aminoacylation"/>
    <property type="evidence" value="ECO:0007669"/>
    <property type="project" value="UniProtKB-UniRule"/>
</dbReference>
<dbReference type="CDD" id="cd00671">
    <property type="entry name" value="ArgRS_core"/>
    <property type="match status" value="1"/>
</dbReference>
<dbReference type="SUPFAM" id="SSF55190">
    <property type="entry name" value="Arginyl-tRNA synthetase (ArgRS), N-terminal 'additional' domain"/>
    <property type="match status" value="1"/>
</dbReference>
<evidence type="ECO:0000313" key="15">
    <source>
        <dbReference type="EMBL" id="GAV22859.1"/>
    </source>
</evidence>
<keyword evidence="4 11" id="KW-0963">Cytoplasm</keyword>
<evidence type="ECO:0000256" key="3">
    <source>
        <dbReference type="ARBA" id="ARBA00011245"/>
    </source>
</evidence>
<comment type="subunit">
    <text evidence="3 11">Monomer.</text>
</comment>
<feature type="domain" description="Arginyl tRNA synthetase N-terminal" evidence="14">
    <location>
        <begin position="6"/>
        <end position="95"/>
    </location>
</feature>
<dbReference type="Gene3D" id="3.40.50.620">
    <property type="entry name" value="HUPs"/>
    <property type="match status" value="1"/>
</dbReference>
<dbReference type="PRINTS" id="PR01038">
    <property type="entry name" value="TRNASYNTHARG"/>
</dbReference>
<sequence length="557" mass="63131">MEYLLQRITGEIKENLRKAAIKAGYLGVEDDLSFELEKPKEKAHGDLATNLALLLTKKARKNPREIASTLLEFLEYPPLVERVEIAGPGFINFYFKSDWVTEVIPEVLSMGDKYGQLSLGAGKKVQVEFVSANPTGLLHMGNGRGAALGDILANILKVAGYEVSREYYINDAGNQIESFNKSVEARYLELLGYKIEFPEEGYHGEDIIETAKNIIAQYGDRFIHLPEKERQEFLGKIALEEKLLAIKASLENFGVKYDVWFSEKSLHDSGEVEKTVKLLLERGYLYEKDGALWFAASKLGEEKDEVLVRKNGVPTYYAADIAYHKNKFDRGFDLVINIWGADHHGHVSRMKTALKALGYDPEKLTVILMQLVRLFRGGELVRMSKRTGQYITLDELVEEVGVDAARYFFIMRSHDAHLDFDLDLAKEKSNENPVYYIQYAHARIMSLYRQCSEQGVSLPELKEVDLKILTNEAELELLRHLAQFPVEIEKCAISLAPHHLARYLHELAGHFHTFYNSCRVLGAEENLSKARLLLVEATRIVLKKGLSILGISAPEKM</sequence>
<dbReference type="FunFam" id="1.10.730.10:FF:000008">
    <property type="entry name" value="Arginine--tRNA ligase"/>
    <property type="match status" value="1"/>
</dbReference>
<dbReference type="STRING" id="870242.cpu_13690"/>
<organism evidence="15 16">
    <name type="scientific">Carboxydothermus pertinax</name>
    <dbReference type="NCBI Taxonomy" id="870242"/>
    <lineage>
        <taxon>Bacteria</taxon>
        <taxon>Bacillati</taxon>
        <taxon>Bacillota</taxon>
        <taxon>Clostridia</taxon>
        <taxon>Thermoanaerobacterales</taxon>
        <taxon>Thermoanaerobacteraceae</taxon>
        <taxon>Carboxydothermus</taxon>
    </lineage>
</organism>
<dbReference type="GO" id="GO:0005524">
    <property type="term" value="F:ATP binding"/>
    <property type="evidence" value="ECO:0007669"/>
    <property type="project" value="UniProtKB-UniRule"/>
</dbReference>
<gene>
    <name evidence="11" type="primary">argS</name>
    <name evidence="15" type="ORF">cpu_13690</name>
</gene>
<comment type="caution">
    <text evidence="15">The sequence shown here is derived from an EMBL/GenBank/DDBJ whole genome shotgun (WGS) entry which is preliminary data.</text>
</comment>
<dbReference type="SMART" id="SM00836">
    <property type="entry name" value="DALR_1"/>
    <property type="match status" value="1"/>
</dbReference>
<dbReference type="RefSeq" id="WP_075859316.1">
    <property type="nucleotide sequence ID" value="NZ_BDJK01000020.1"/>
</dbReference>
<comment type="subcellular location">
    <subcellularLocation>
        <location evidence="1 11">Cytoplasm</location>
    </subcellularLocation>
</comment>
<evidence type="ECO:0000259" key="14">
    <source>
        <dbReference type="SMART" id="SM01016"/>
    </source>
</evidence>
<dbReference type="GO" id="GO:0004814">
    <property type="term" value="F:arginine-tRNA ligase activity"/>
    <property type="evidence" value="ECO:0007669"/>
    <property type="project" value="UniProtKB-UniRule"/>
</dbReference>
<feature type="domain" description="DALR anticodon binding" evidence="13">
    <location>
        <begin position="437"/>
        <end position="557"/>
    </location>
</feature>
<evidence type="ECO:0000256" key="7">
    <source>
        <dbReference type="ARBA" id="ARBA00022840"/>
    </source>
</evidence>
<dbReference type="InterPro" id="IPR008909">
    <property type="entry name" value="DALR_anticod-bd"/>
</dbReference>
<keyword evidence="9 11" id="KW-0030">Aminoacyl-tRNA synthetase</keyword>